<proteinExistence type="predicted"/>
<keyword evidence="1" id="KW-0472">Membrane</keyword>
<organism evidence="2 3">
    <name type="scientific">Candidatus Merdibacter merdavium</name>
    <dbReference type="NCBI Taxonomy" id="2838692"/>
    <lineage>
        <taxon>Bacteria</taxon>
        <taxon>Bacillati</taxon>
        <taxon>Bacillota</taxon>
        <taxon>Erysipelotrichia</taxon>
        <taxon>Erysipelotrichales</taxon>
        <taxon>Erysipelotrichaceae</taxon>
        <taxon>Merdibacter</taxon>
    </lineage>
</organism>
<dbReference type="EMBL" id="DWWM01000042">
    <property type="protein sequence ID" value="HJC36719.1"/>
    <property type="molecule type" value="Genomic_DNA"/>
</dbReference>
<gene>
    <name evidence="2" type="ORF">H9702_06265</name>
</gene>
<accession>A0A9D2SW90</accession>
<keyword evidence="1" id="KW-0812">Transmembrane</keyword>
<feature type="transmembrane region" description="Helical" evidence="1">
    <location>
        <begin position="89"/>
        <end position="108"/>
    </location>
</feature>
<dbReference type="AlphaFoldDB" id="A0A9D2SW90"/>
<evidence type="ECO:0000313" key="3">
    <source>
        <dbReference type="Proteomes" id="UP000823896"/>
    </source>
</evidence>
<evidence type="ECO:0000313" key="2">
    <source>
        <dbReference type="EMBL" id="HJC36719.1"/>
    </source>
</evidence>
<sequence length="114" mass="13265">MKDLSRRSRPLLIIVALWLLSWLISLLVQEPYQRDTLLVCRGILLFLFGIQLHARHRAKGMMSRVICVLLAVLLLSLQLRLIPFLQHDIIIGFIDSQTLVITLLYIYLGYMYAE</sequence>
<feature type="transmembrane region" description="Helical" evidence="1">
    <location>
        <begin position="65"/>
        <end position="83"/>
    </location>
</feature>
<dbReference type="Proteomes" id="UP000823896">
    <property type="component" value="Unassembled WGS sequence"/>
</dbReference>
<protein>
    <submittedName>
        <fullName evidence="2">Uncharacterized protein</fullName>
    </submittedName>
</protein>
<evidence type="ECO:0000256" key="1">
    <source>
        <dbReference type="SAM" id="Phobius"/>
    </source>
</evidence>
<keyword evidence="1" id="KW-1133">Transmembrane helix</keyword>
<reference evidence="2" key="1">
    <citation type="journal article" date="2021" name="PeerJ">
        <title>Extensive microbial diversity within the chicken gut microbiome revealed by metagenomics and culture.</title>
        <authorList>
            <person name="Gilroy R."/>
            <person name="Ravi A."/>
            <person name="Getino M."/>
            <person name="Pursley I."/>
            <person name="Horton D.L."/>
            <person name="Alikhan N.F."/>
            <person name="Baker D."/>
            <person name="Gharbi K."/>
            <person name="Hall N."/>
            <person name="Watson M."/>
            <person name="Adriaenssens E.M."/>
            <person name="Foster-Nyarko E."/>
            <person name="Jarju S."/>
            <person name="Secka A."/>
            <person name="Antonio M."/>
            <person name="Oren A."/>
            <person name="Chaudhuri R.R."/>
            <person name="La Ragione R."/>
            <person name="Hildebrand F."/>
            <person name="Pallen M.J."/>
        </authorList>
    </citation>
    <scope>NUCLEOTIDE SEQUENCE</scope>
    <source>
        <strain evidence="2">CHK187-11901</strain>
    </source>
</reference>
<comment type="caution">
    <text evidence="2">The sequence shown here is derived from an EMBL/GenBank/DDBJ whole genome shotgun (WGS) entry which is preliminary data.</text>
</comment>
<feature type="transmembrane region" description="Helical" evidence="1">
    <location>
        <begin position="12"/>
        <end position="29"/>
    </location>
</feature>
<reference evidence="2" key="2">
    <citation type="submission" date="2021-04" db="EMBL/GenBank/DDBJ databases">
        <authorList>
            <person name="Gilroy R."/>
        </authorList>
    </citation>
    <scope>NUCLEOTIDE SEQUENCE</scope>
    <source>
        <strain evidence="2">CHK187-11901</strain>
    </source>
</reference>
<name>A0A9D2SW90_9FIRM</name>